<feature type="compositionally biased region" description="Basic and acidic residues" evidence="6">
    <location>
        <begin position="32"/>
        <end position="44"/>
    </location>
</feature>
<evidence type="ECO:0000256" key="5">
    <source>
        <dbReference type="ARBA" id="ARBA00023136"/>
    </source>
</evidence>
<feature type="region of interest" description="Disordered" evidence="6">
    <location>
        <begin position="32"/>
        <end position="53"/>
    </location>
</feature>
<dbReference type="PANTHER" id="PTHR35007:SF3">
    <property type="entry name" value="POSSIBLE CONSERVED ALANINE RICH MEMBRANE PROTEIN"/>
    <property type="match status" value="1"/>
</dbReference>
<dbReference type="KEGG" id="mmar:MODMU_0677"/>
<keyword evidence="10" id="KW-1185">Reference proteome</keyword>
<reference evidence="9 10" key="1">
    <citation type="journal article" date="2012" name="J. Bacteriol.">
        <title>Genome Sequence of Radiation-Resistant Modestobacter marinus Strain BC501, a Representative Actinobacterium That Thrives on Calcareous Stone Surfaces.</title>
        <authorList>
            <person name="Normand P."/>
            <person name="Gury J."/>
            <person name="Pujic P."/>
            <person name="Chouaia B."/>
            <person name="Crotti E."/>
            <person name="Brusetti L."/>
            <person name="Daffonchio D."/>
            <person name="Vacherie B."/>
            <person name="Barbe V."/>
            <person name="Medigue C."/>
            <person name="Calteau A."/>
            <person name="Ghodhbane-Gtari F."/>
            <person name="Essoussi I."/>
            <person name="Nouioui I."/>
            <person name="Abbassi-Ghozzi I."/>
            <person name="Gtari M."/>
        </authorList>
    </citation>
    <scope>NUCLEOTIDE SEQUENCE [LARGE SCALE GENOMIC DNA]</scope>
    <source>
        <strain evidence="10">BC 501</strain>
    </source>
</reference>
<dbReference type="OrthoDB" id="3267562at2"/>
<evidence type="ECO:0000313" key="10">
    <source>
        <dbReference type="Proteomes" id="UP000006461"/>
    </source>
</evidence>
<gene>
    <name evidence="9" type="ordered locus">MODMU_0677</name>
</gene>
<proteinExistence type="predicted"/>
<evidence type="ECO:0000256" key="1">
    <source>
        <dbReference type="ARBA" id="ARBA00004651"/>
    </source>
</evidence>
<feature type="transmembrane region" description="Helical" evidence="7">
    <location>
        <begin position="58"/>
        <end position="86"/>
    </location>
</feature>
<keyword evidence="2" id="KW-1003">Cell membrane</keyword>
<dbReference type="GO" id="GO:0005886">
    <property type="term" value="C:plasma membrane"/>
    <property type="evidence" value="ECO:0007669"/>
    <property type="project" value="UniProtKB-SubCell"/>
</dbReference>
<evidence type="ECO:0000256" key="7">
    <source>
        <dbReference type="SAM" id="Phobius"/>
    </source>
</evidence>
<feature type="transmembrane region" description="Helical" evidence="7">
    <location>
        <begin position="210"/>
        <end position="239"/>
    </location>
</feature>
<dbReference type="OMA" id="IWIAIAT"/>
<keyword evidence="4 7" id="KW-1133">Transmembrane helix</keyword>
<dbReference type="InterPro" id="IPR018076">
    <property type="entry name" value="T2SS_GspF_dom"/>
</dbReference>
<dbReference type="Pfam" id="PF00482">
    <property type="entry name" value="T2SSF"/>
    <property type="match status" value="1"/>
</dbReference>
<evidence type="ECO:0000313" key="9">
    <source>
        <dbReference type="EMBL" id="CCH86134.1"/>
    </source>
</evidence>
<organism evidence="9 10">
    <name type="scientific">Modestobacter italicus (strain DSM 44449 / CECT 9708 / BC 501)</name>
    <dbReference type="NCBI Taxonomy" id="2732864"/>
    <lineage>
        <taxon>Bacteria</taxon>
        <taxon>Bacillati</taxon>
        <taxon>Actinomycetota</taxon>
        <taxon>Actinomycetes</taxon>
        <taxon>Geodermatophilales</taxon>
        <taxon>Geodermatophilaceae</taxon>
        <taxon>Modestobacter</taxon>
    </lineage>
</organism>
<accession>I4ERX1</accession>
<sequence length="248" mass="24864">MTAAAVAALATALLVWVPPGPDRRERLRAVRAAGDRPARSDRRVPGAPPGTGRRWAEAGAAAAGVFLLLGGGPGAALAGGCVAVGLERLLRRSGTLPDEGPQLARDLPVACDLLAVCLTAGTPVGAALAAVGDAVPGPLGERLAEVGALYRLGAAPRRAWSGSPPPLDVLGRTLVRAGESGSAVVPALQRLAVDLRSSARSQTEAAVRRAGVWVLAPLGLCFLPAFLCLGVVPLVLGIATDVFGGGTP</sequence>
<evidence type="ECO:0000256" key="4">
    <source>
        <dbReference type="ARBA" id="ARBA00022989"/>
    </source>
</evidence>
<dbReference type="eggNOG" id="COG2064">
    <property type="taxonomic scope" value="Bacteria"/>
</dbReference>
<dbReference type="AlphaFoldDB" id="I4ERX1"/>
<keyword evidence="3 7" id="KW-0812">Transmembrane</keyword>
<evidence type="ECO:0000256" key="6">
    <source>
        <dbReference type="SAM" id="MobiDB-lite"/>
    </source>
</evidence>
<evidence type="ECO:0000259" key="8">
    <source>
        <dbReference type="Pfam" id="PF00482"/>
    </source>
</evidence>
<dbReference type="PATRIC" id="fig|477641.3.peg.646"/>
<feature type="domain" description="Type II secretion system protein GspF" evidence="8">
    <location>
        <begin position="110"/>
        <end position="229"/>
    </location>
</feature>
<dbReference type="HOGENOM" id="CLU_064089_0_0_11"/>
<dbReference type="Gene3D" id="1.20.81.30">
    <property type="entry name" value="Type II secretion system (T2SS), domain F"/>
    <property type="match status" value="1"/>
</dbReference>
<evidence type="ECO:0000256" key="3">
    <source>
        <dbReference type="ARBA" id="ARBA00022692"/>
    </source>
</evidence>
<keyword evidence="5 7" id="KW-0472">Membrane</keyword>
<dbReference type="Proteomes" id="UP000006461">
    <property type="component" value="Chromosome"/>
</dbReference>
<protein>
    <submittedName>
        <fullName evidence="9">Type II secretion system F domain protein</fullName>
    </submittedName>
</protein>
<name>I4ERX1_MODI5</name>
<dbReference type="STRING" id="477641.MODMU_0677"/>
<comment type="subcellular location">
    <subcellularLocation>
        <location evidence="1">Cell membrane</location>
        <topology evidence="1">Multi-pass membrane protein</topology>
    </subcellularLocation>
</comment>
<dbReference type="InterPro" id="IPR042094">
    <property type="entry name" value="T2SS_GspF_sf"/>
</dbReference>
<evidence type="ECO:0000256" key="2">
    <source>
        <dbReference type="ARBA" id="ARBA00022475"/>
    </source>
</evidence>
<dbReference type="PANTHER" id="PTHR35007">
    <property type="entry name" value="INTEGRAL MEMBRANE PROTEIN-RELATED"/>
    <property type="match status" value="1"/>
</dbReference>
<dbReference type="EMBL" id="FO203431">
    <property type="protein sequence ID" value="CCH86134.1"/>
    <property type="molecule type" value="Genomic_DNA"/>
</dbReference>